<dbReference type="RefSeq" id="WP_243862851.1">
    <property type="nucleotide sequence ID" value="NZ_BAAAEJ010000007.1"/>
</dbReference>
<dbReference type="InterPro" id="IPR039366">
    <property type="entry name" value="Pilotin"/>
</dbReference>
<reference evidence="1 2" key="1">
    <citation type="journal article" date="2019" name="Int. J. Syst. Evol. Microbiol.">
        <title>The Global Catalogue of Microorganisms (GCM) 10K type strain sequencing project: providing services to taxonomists for standard genome sequencing and annotation.</title>
        <authorList>
            <consortium name="The Broad Institute Genomics Platform"/>
            <consortium name="The Broad Institute Genome Sequencing Center for Infectious Disease"/>
            <person name="Wu L."/>
            <person name="Ma J."/>
        </authorList>
    </citation>
    <scope>NUCLEOTIDE SEQUENCE [LARGE SCALE GENOMIC DNA]</scope>
    <source>
        <strain evidence="1 2">JCM 13476</strain>
    </source>
</reference>
<dbReference type="InterPro" id="IPR053196">
    <property type="entry name" value="Lipoprotein_YbaY-like"/>
</dbReference>
<evidence type="ECO:0000313" key="2">
    <source>
        <dbReference type="Proteomes" id="UP001500791"/>
    </source>
</evidence>
<proteinExistence type="predicted"/>
<dbReference type="PANTHER" id="PTHR38013">
    <property type="entry name" value="GLYCOPROTEIN/POLYSACCHARIDE METABOLISM"/>
    <property type="match status" value="1"/>
</dbReference>
<evidence type="ECO:0000313" key="1">
    <source>
        <dbReference type="EMBL" id="GAA0393211.1"/>
    </source>
</evidence>
<comment type="caution">
    <text evidence="1">The sequence shown here is derived from an EMBL/GenBank/DDBJ whole genome shotgun (WGS) entry which is preliminary data.</text>
</comment>
<dbReference type="PANTHER" id="PTHR38013:SF1">
    <property type="entry name" value="GLYCOPROTEIN_POLYSACCHARIDE METABOLISM"/>
    <property type="match status" value="1"/>
</dbReference>
<dbReference type="Proteomes" id="UP001500791">
    <property type="component" value="Unassembled WGS sequence"/>
</dbReference>
<keyword evidence="2" id="KW-1185">Reference proteome</keyword>
<sequence length="110" mass="12285">MRTVDVTASYRERIMLTPGHKLTVTLADVSLADAPARELDREDIMLDGRAPPYQVQLKVPASQIDQRHEYAVRAEIRDPAGNLRFTTDTRHSVLTRGAPDSANIMMVGVR</sequence>
<dbReference type="Pfam" id="PF09619">
    <property type="entry name" value="YscW"/>
    <property type="match status" value="1"/>
</dbReference>
<name>A0ABN0YEW6_9CAUL</name>
<gene>
    <name evidence="1" type="ORF">GCM10009093_19740</name>
</gene>
<keyword evidence="1" id="KW-0449">Lipoprotein</keyword>
<protein>
    <submittedName>
        <fullName evidence="1">YbaY family lipoprotein</fullName>
    </submittedName>
</protein>
<dbReference type="EMBL" id="BAAAEJ010000007">
    <property type="protein sequence ID" value="GAA0393211.1"/>
    <property type="molecule type" value="Genomic_DNA"/>
</dbReference>
<accession>A0ABN0YEW6</accession>
<organism evidence="1 2">
    <name type="scientific">Brevundimonas terrae</name>
    <dbReference type="NCBI Taxonomy" id="363631"/>
    <lineage>
        <taxon>Bacteria</taxon>
        <taxon>Pseudomonadati</taxon>
        <taxon>Pseudomonadota</taxon>
        <taxon>Alphaproteobacteria</taxon>
        <taxon>Caulobacterales</taxon>
        <taxon>Caulobacteraceae</taxon>
        <taxon>Brevundimonas</taxon>
    </lineage>
</organism>